<dbReference type="Proteomes" id="UP000247922">
    <property type="component" value="Unassembled WGS sequence"/>
</dbReference>
<keyword evidence="6" id="KW-0136">Cellulose degradation</keyword>
<dbReference type="GO" id="GO:0008810">
    <property type="term" value="F:cellulase activity"/>
    <property type="evidence" value="ECO:0007669"/>
    <property type="project" value="UniProtKB-EC"/>
</dbReference>
<name>A0A2V3WTJ5_9BACI</name>
<organism evidence="8 9">
    <name type="scientific">Streptohalobacillus salinus</name>
    <dbReference type="NCBI Taxonomy" id="621096"/>
    <lineage>
        <taxon>Bacteria</taxon>
        <taxon>Bacillati</taxon>
        <taxon>Bacillota</taxon>
        <taxon>Bacilli</taxon>
        <taxon>Bacillales</taxon>
        <taxon>Bacillaceae</taxon>
        <taxon>Streptohalobacillus</taxon>
    </lineage>
</organism>
<keyword evidence="1 5" id="KW-0378">Hydrolase</keyword>
<dbReference type="EC" id="3.2.1.4" evidence="6"/>
<proteinExistence type="inferred from homology"/>
<dbReference type="AlphaFoldDB" id="A0A2V3WTJ5"/>
<evidence type="ECO:0000256" key="1">
    <source>
        <dbReference type="ARBA" id="ARBA00022801"/>
    </source>
</evidence>
<dbReference type="EMBL" id="QJJR01000003">
    <property type="protein sequence ID" value="PXW92131.1"/>
    <property type="molecule type" value="Genomic_DNA"/>
</dbReference>
<dbReference type="RefSeq" id="WP_110250764.1">
    <property type="nucleotide sequence ID" value="NZ_QJJR01000003.1"/>
</dbReference>
<dbReference type="InterPro" id="IPR008928">
    <property type="entry name" value="6-hairpin_glycosidase_sf"/>
</dbReference>
<dbReference type="OrthoDB" id="9758662at2"/>
<dbReference type="Pfam" id="PF00759">
    <property type="entry name" value="Glyco_hydro_9"/>
    <property type="match status" value="1"/>
</dbReference>
<accession>A0A2V3WTJ5</accession>
<comment type="catalytic activity">
    <reaction evidence="6">
        <text>Endohydrolysis of (1-&gt;4)-beta-D-glucosidic linkages in cellulose, lichenin and cereal beta-D-glucans.</text>
        <dbReference type="EC" id="3.2.1.4"/>
    </reaction>
</comment>
<evidence type="ECO:0000256" key="3">
    <source>
        <dbReference type="ARBA" id="ARBA00023295"/>
    </source>
</evidence>
<reference evidence="8 9" key="1">
    <citation type="submission" date="2018-05" db="EMBL/GenBank/DDBJ databases">
        <title>Genomic Encyclopedia of Type Strains, Phase IV (KMG-IV): sequencing the most valuable type-strain genomes for metagenomic binning, comparative biology and taxonomic classification.</title>
        <authorList>
            <person name="Goeker M."/>
        </authorList>
    </citation>
    <scope>NUCLEOTIDE SEQUENCE [LARGE SCALE GENOMIC DNA]</scope>
    <source>
        <strain evidence="8 9">DSM 22440</strain>
    </source>
</reference>
<evidence type="ECO:0000256" key="5">
    <source>
        <dbReference type="PROSITE-ProRule" id="PRU10060"/>
    </source>
</evidence>
<dbReference type="InterPro" id="IPR033126">
    <property type="entry name" value="Glyco_hydro_9_Asp/Glu_AS"/>
</dbReference>
<keyword evidence="4 5" id="KW-0624">Polysaccharide degradation</keyword>
<dbReference type="GO" id="GO:0030245">
    <property type="term" value="P:cellulose catabolic process"/>
    <property type="evidence" value="ECO:0007669"/>
    <property type="project" value="UniProtKB-KW"/>
</dbReference>
<evidence type="ECO:0000313" key="8">
    <source>
        <dbReference type="EMBL" id="PXW92131.1"/>
    </source>
</evidence>
<evidence type="ECO:0000256" key="4">
    <source>
        <dbReference type="ARBA" id="ARBA00023326"/>
    </source>
</evidence>
<protein>
    <recommendedName>
        <fullName evidence="6">Endoglucanase</fullName>
        <ecNumber evidence="6">3.2.1.4</ecNumber>
    </recommendedName>
</protein>
<dbReference type="Gene3D" id="1.50.10.10">
    <property type="match status" value="1"/>
</dbReference>
<evidence type="ECO:0000259" key="7">
    <source>
        <dbReference type="Pfam" id="PF00759"/>
    </source>
</evidence>
<keyword evidence="3 5" id="KW-0326">Glycosidase</keyword>
<gene>
    <name evidence="8" type="ORF">DES38_103148</name>
</gene>
<feature type="active site" evidence="5">
    <location>
        <position position="496"/>
    </location>
</feature>
<feature type="active site" evidence="5">
    <location>
        <position position="505"/>
    </location>
</feature>
<dbReference type="PANTHER" id="PTHR22298">
    <property type="entry name" value="ENDO-1,4-BETA-GLUCANASE"/>
    <property type="match status" value="1"/>
</dbReference>
<dbReference type="InterPro" id="IPR012341">
    <property type="entry name" value="6hp_glycosidase-like_sf"/>
</dbReference>
<dbReference type="InterPro" id="IPR001701">
    <property type="entry name" value="Glyco_hydro_9"/>
</dbReference>
<evidence type="ECO:0000313" key="9">
    <source>
        <dbReference type="Proteomes" id="UP000247922"/>
    </source>
</evidence>
<sequence>MLMMNQVGFLKGKQQRVIATTASPVHIHQQKDKAMLKTLVPEGPVYDATSATSIYSVELGLDPGQYTITQNKQAYEITVSANPFEAVTQALLRAFYYLRCGETLPKAAAGLYHHGPCHTAKAIVYDNPTEMVDVSGGWHDAGDYGKYVVAAGKAIADLLLTFDDFSDRYRNQSGTTGLPYLLEEVKVELDFLLKCQRADGAVYHKVTTEQFPPFDRHPEADTMRLVLSPVSDTATASFAATLADAARVFKPYLADYSDRLLEAAIKAFDRLEQGGLAPFVNPPSISTGEYGDPSCLDETYWASATLYRTTGDSRYLTVFKTLYAKLADPLHLGWVDMSGYGSISYLKNPKADRNEPIYQDILTRLSATVDQRLEVIKASGFKLAMRREDFIWGSNMEVANQAIQFILAYQCFGDARYEQAALDHFDYLLGKNILGKSYVTGFGANSVLFPHYRPQMHLGVNEPVPGFVSGGPNKNLEDPYAQEQIKMAAPQACFVDHFESFATNEITIYWNAPVVYLASYFTEAFAEE</sequence>
<keyword evidence="2 5" id="KW-0119">Carbohydrate metabolism</keyword>
<dbReference type="PROSITE" id="PS00698">
    <property type="entry name" value="GH9_3"/>
    <property type="match status" value="1"/>
</dbReference>
<comment type="caution">
    <text evidence="8">The sequence shown here is derived from an EMBL/GenBank/DDBJ whole genome shotgun (WGS) entry which is preliminary data.</text>
</comment>
<comment type="similarity">
    <text evidence="5 6">Belongs to the glycosyl hydrolase 9 (cellulase E) family.</text>
</comment>
<evidence type="ECO:0000256" key="2">
    <source>
        <dbReference type="ARBA" id="ARBA00023277"/>
    </source>
</evidence>
<keyword evidence="9" id="KW-1185">Reference proteome</keyword>
<dbReference type="SUPFAM" id="SSF48208">
    <property type="entry name" value="Six-hairpin glycosidases"/>
    <property type="match status" value="1"/>
</dbReference>
<feature type="domain" description="Glycoside hydrolase family 9" evidence="7">
    <location>
        <begin position="86"/>
        <end position="517"/>
    </location>
</feature>
<evidence type="ECO:0000256" key="6">
    <source>
        <dbReference type="RuleBase" id="RU361166"/>
    </source>
</evidence>